<dbReference type="PATRIC" id="fig|1094489.3.peg.1494"/>
<keyword evidence="2" id="KW-0067">ATP-binding</keyword>
<evidence type="ECO:0000256" key="3">
    <source>
        <dbReference type="NCBIfam" id="TIGR01650"/>
    </source>
</evidence>
<dbReference type="InterPro" id="IPR006537">
    <property type="entry name" value="PD_CobS"/>
</dbReference>
<dbReference type="SUPFAM" id="SSF52540">
    <property type="entry name" value="P-loop containing nucleoside triphosphate hydrolases"/>
    <property type="match status" value="1"/>
</dbReference>
<accession>M1P0C3</accession>
<dbReference type="GO" id="GO:0000027">
    <property type="term" value="P:ribosomal large subunit assembly"/>
    <property type="evidence" value="ECO:0007669"/>
    <property type="project" value="TreeGrafter"/>
</dbReference>
<dbReference type="eggNOG" id="COG0714">
    <property type="taxonomic scope" value="Bacteria"/>
</dbReference>
<reference evidence="6 7" key="1">
    <citation type="journal article" date="2013" name="PLoS Genet.">
        <title>A gene transfer agent and a dynamic repertoire of secretion systems hold the keys to the explosive radiation of the emerging pathogen Bartonella.</title>
        <authorList>
            <person name="Guy L."/>
            <person name="Nystedt B."/>
            <person name="Toft C."/>
            <person name="Zaremba-Niedzwiedzka K."/>
            <person name="Berglund E.C."/>
            <person name="Granberg F."/>
            <person name="Naslund K."/>
            <person name="Eriksson A.S."/>
            <person name="Andersson S.G."/>
        </authorList>
    </citation>
    <scope>NUCLEOTIDE SEQUENCE [LARGE SCALE GENOMIC DNA]</scope>
    <source>
        <strain evidence="6 7">Aust/NH1</strain>
    </source>
</reference>
<dbReference type="GO" id="GO:0030687">
    <property type="term" value="C:preribosome, large subunit precursor"/>
    <property type="evidence" value="ECO:0007669"/>
    <property type="project" value="TreeGrafter"/>
</dbReference>
<dbReference type="GO" id="GO:0016887">
    <property type="term" value="F:ATP hydrolysis activity"/>
    <property type="evidence" value="ECO:0007669"/>
    <property type="project" value="InterPro"/>
</dbReference>
<feature type="domain" description="Cobaltochelatase subunit CobS N-terminal" evidence="5">
    <location>
        <begin position="9"/>
        <end position="40"/>
    </location>
</feature>
<dbReference type="AlphaFoldDB" id="M1P0C3"/>
<dbReference type="GO" id="GO:0009236">
    <property type="term" value="P:cobalamin biosynthetic process"/>
    <property type="evidence" value="ECO:0007669"/>
    <property type="project" value="UniProtKB-UniRule"/>
</dbReference>
<dbReference type="PANTHER" id="PTHR48103:SF2">
    <property type="entry name" value="MIDASIN"/>
    <property type="match status" value="1"/>
</dbReference>
<dbReference type="InterPro" id="IPR027417">
    <property type="entry name" value="P-loop_NTPase"/>
</dbReference>
<dbReference type="Pfam" id="PF12556">
    <property type="entry name" value="CobS_N"/>
    <property type="match status" value="1"/>
</dbReference>
<dbReference type="InterPro" id="IPR025865">
    <property type="entry name" value="CobS_N_dom"/>
</dbReference>
<sequence>MTKTNLTDENTPDITFCVRDVFNINTDMKVPAFSTKSAHVPDIDPDYLFDPQTTLAILAGFVFNRRVMISGYHGTGKSTHIEQVAARLNWPCIRINLDSHVSRIDLVGKDAIVLKEGMQVTEFKEGILPWAYQNNVALVFDEYDAGRPDVMFVIQRVLEASGRLSLLDQSRVISPHPAFRLFATANTIGLGDTTGLYHGTQQINQAQMDRWSIVATLNYLPHDNEVNIVCSKVKYFQTPGGKKTVSKMVHVADMVRQAFINGDLSTVMSPRTVIIWAENTEIFQDIGLAFRLTFLNKCDELERATVAEFYQRAFGKELPESLIHSVFPQTTQRSCS</sequence>
<dbReference type="GO" id="GO:0005524">
    <property type="term" value="F:ATP binding"/>
    <property type="evidence" value="ECO:0007669"/>
    <property type="project" value="UniProtKB-KW"/>
</dbReference>
<dbReference type="GO" id="GO:0051116">
    <property type="term" value="F:cobaltochelatase activity"/>
    <property type="evidence" value="ECO:0007669"/>
    <property type="project" value="UniProtKB-UniRule"/>
</dbReference>
<organism evidence="6 7">
    <name type="scientific">Bartonella australis (strain Aust/NH1)</name>
    <dbReference type="NCBI Taxonomy" id="1094489"/>
    <lineage>
        <taxon>Bacteria</taxon>
        <taxon>Pseudomonadati</taxon>
        <taxon>Pseudomonadota</taxon>
        <taxon>Alphaproteobacteria</taxon>
        <taxon>Hyphomicrobiales</taxon>
        <taxon>Bartonellaceae</taxon>
        <taxon>Bartonella</taxon>
    </lineage>
</organism>
<evidence type="ECO:0000313" key="6">
    <source>
        <dbReference type="EMBL" id="AGF75092.1"/>
    </source>
</evidence>
<evidence type="ECO:0000256" key="2">
    <source>
        <dbReference type="ARBA" id="ARBA00022840"/>
    </source>
</evidence>
<dbReference type="InterPro" id="IPR011704">
    <property type="entry name" value="ATPase_dyneun-rel_AAA"/>
</dbReference>
<feature type="domain" description="ATPase dynein-related AAA" evidence="4">
    <location>
        <begin position="67"/>
        <end position="189"/>
    </location>
</feature>
<protein>
    <recommendedName>
        <fullName evidence="3">Cobaltochelatase subunit CobS</fullName>
        <ecNumber evidence="3">6.6.1.2</ecNumber>
    </recommendedName>
</protein>
<dbReference type="Proteomes" id="UP000011729">
    <property type="component" value="Chromosome"/>
</dbReference>
<keyword evidence="7" id="KW-1185">Reference proteome</keyword>
<evidence type="ECO:0000259" key="5">
    <source>
        <dbReference type="Pfam" id="PF12556"/>
    </source>
</evidence>
<dbReference type="NCBIfam" id="TIGR01650">
    <property type="entry name" value="PD_CobS"/>
    <property type="match status" value="1"/>
</dbReference>
<dbReference type="OrthoDB" id="9772742at2"/>
<evidence type="ECO:0000256" key="1">
    <source>
        <dbReference type="ARBA" id="ARBA00022741"/>
    </source>
</evidence>
<keyword evidence="1" id="KW-0547">Nucleotide-binding</keyword>
<dbReference type="PANTHER" id="PTHR48103">
    <property type="entry name" value="MIDASIN-RELATED"/>
    <property type="match status" value="1"/>
</dbReference>
<gene>
    <name evidence="6" type="primary">cobS</name>
    <name evidence="6" type="ordered locus">BAnh1_12240</name>
</gene>
<dbReference type="Pfam" id="PF07728">
    <property type="entry name" value="AAA_5"/>
    <property type="match status" value="1"/>
</dbReference>
<dbReference type="RefSeq" id="WP_015398595.1">
    <property type="nucleotide sequence ID" value="NC_020300.1"/>
</dbReference>
<dbReference type="STRING" id="1094489.BAnh1_12240"/>
<dbReference type="KEGG" id="baus:BAnh1_12240"/>
<evidence type="ECO:0000259" key="4">
    <source>
        <dbReference type="Pfam" id="PF07728"/>
    </source>
</evidence>
<dbReference type="EMBL" id="CP003123">
    <property type="protein sequence ID" value="AGF75092.1"/>
    <property type="molecule type" value="Genomic_DNA"/>
</dbReference>
<dbReference type="HOGENOM" id="CLU_051316_1_0_5"/>
<dbReference type="EC" id="6.6.1.2" evidence="3"/>
<name>M1P0C3_BARAA</name>
<dbReference type="Gene3D" id="3.40.50.300">
    <property type="entry name" value="P-loop containing nucleotide triphosphate hydrolases"/>
    <property type="match status" value="1"/>
</dbReference>
<proteinExistence type="predicted"/>
<evidence type="ECO:0000313" key="7">
    <source>
        <dbReference type="Proteomes" id="UP000011729"/>
    </source>
</evidence>